<evidence type="ECO:0000313" key="1">
    <source>
        <dbReference type="EMBL" id="HAN26110.1"/>
    </source>
</evidence>
<organism evidence="1 2">
    <name type="scientific">Microbacterium ginsengisoli</name>
    <dbReference type="NCBI Taxonomy" id="400772"/>
    <lineage>
        <taxon>Bacteria</taxon>
        <taxon>Bacillati</taxon>
        <taxon>Actinomycetota</taxon>
        <taxon>Actinomycetes</taxon>
        <taxon>Micrococcales</taxon>
        <taxon>Microbacteriaceae</taxon>
        <taxon>Microbacterium</taxon>
    </lineage>
</organism>
<dbReference type="InterPro" id="IPR019587">
    <property type="entry name" value="Polyketide_cyclase/dehydratase"/>
</dbReference>
<dbReference type="SUPFAM" id="SSF55961">
    <property type="entry name" value="Bet v1-like"/>
    <property type="match status" value="1"/>
</dbReference>
<protein>
    <submittedName>
        <fullName evidence="1">Dimethyladenosine transferase</fullName>
    </submittedName>
</protein>
<dbReference type="Pfam" id="PF10604">
    <property type="entry name" value="Polyketide_cyc2"/>
    <property type="match status" value="1"/>
</dbReference>
<comment type="caution">
    <text evidence="1">The sequence shown here is derived from an EMBL/GenBank/DDBJ whole genome shotgun (WGS) entry which is preliminary data.</text>
</comment>
<proteinExistence type="predicted"/>
<name>A0A3C1KHB6_9MICO</name>
<accession>A0A3C1KHB6</accession>
<reference evidence="1 2" key="1">
    <citation type="journal article" date="2018" name="Nat. Biotechnol.">
        <title>A standardized bacterial taxonomy based on genome phylogeny substantially revises the tree of life.</title>
        <authorList>
            <person name="Parks D.H."/>
            <person name="Chuvochina M."/>
            <person name="Waite D.W."/>
            <person name="Rinke C."/>
            <person name="Skarshewski A."/>
            <person name="Chaumeil P.A."/>
            <person name="Hugenholtz P."/>
        </authorList>
    </citation>
    <scope>NUCLEOTIDE SEQUENCE [LARGE SCALE GENOMIC DNA]</scope>
    <source>
        <strain evidence="1">UBA9152</strain>
    </source>
</reference>
<gene>
    <name evidence="1" type="ORF">DCP95_16310</name>
</gene>
<dbReference type="Proteomes" id="UP000257479">
    <property type="component" value="Unassembled WGS sequence"/>
</dbReference>
<evidence type="ECO:0000313" key="2">
    <source>
        <dbReference type="Proteomes" id="UP000257479"/>
    </source>
</evidence>
<keyword evidence="1" id="KW-0808">Transferase</keyword>
<sequence length="146" mass="16577">MSAKIISDSRVLPFPAEVIFDVLASPTGHVEMDGSGTVRGVASGPERLRDGARFRMKMKLGVPYQMSSTVKEFEENRRIAWAHVGGHRWRYELEEVDGGTKVTESFDWSTSLAPRFIEMVGYPERHKVNLQKTLERLEEVVARRQA</sequence>
<dbReference type="AlphaFoldDB" id="A0A3C1KHB6"/>
<dbReference type="GO" id="GO:0016740">
    <property type="term" value="F:transferase activity"/>
    <property type="evidence" value="ECO:0007669"/>
    <property type="project" value="UniProtKB-KW"/>
</dbReference>
<dbReference type="Gene3D" id="3.30.530.20">
    <property type="match status" value="1"/>
</dbReference>
<dbReference type="EMBL" id="DMNG01000285">
    <property type="protein sequence ID" value="HAN26110.1"/>
    <property type="molecule type" value="Genomic_DNA"/>
</dbReference>
<dbReference type="InterPro" id="IPR023393">
    <property type="entry name" value="START-like_dom_sf"/>
</dbReference>